<reference evidence="2" key="1">
    <citation type="journal article" date="2020" name="bioRxiv">
        <title>Chromosome-level reference genome of the European wasp spider Argiope bruennichi: a resource for studies on range expansion and evolutionary adaptation.</title>
        <authorList>
            <person name="Sheffer M.M."/>
            <person name="Hoppe A."/>
            <person name="Krehenwinkel H."/>
            <person name="Uhl G."/>
            <person name="Kuss A.W."/>
            <person name="Jensen L."/>
            <person name="Jensen C."/>
            <person name="Gillespie R.G."/>
            <person name="Hoff K.J."/>
            <person name="Prost S."/>
        </authorList>
    </citation>
    <scope>NUCLEOTIDE SEQUENCE</scope>
</reference>
<dbReference type="Pfam" id="PF01359">
    <property type="entry name" value="Transposase_1"/>
    <property type="match status" value="1"/>
</dbReference>
<proteinExistence type="predicted"/>
<dbReference type="InterPro" id="IPR052709">
    <property type="entry name" value="Transposase-MT_Hybrid"/>
</dbReference>
<gene>
    <name evidence="2" type="ORF">HNY73_003002</name>
</gene>
<dbReference type="PANTHER" id="PTHR46060">
    <property type="entry name" value="MARINER MOS1 TRANSPOSASE-LIKE PROTEIN"/>
    <property type="match status" value="1"/>
</dbReference>
<comment type="caution">
    <text evidence="2">The sequence shown here is derived from an EMBL/GenBank/DDBJ whole genome shotgun (WGS) entry which is preliminary data.</text>
</comment>
<evidence type="ECO:0000256" key="1">
    <source>
        <dbReference type="SAM" id="MobiDB-lite"/>
    </source>
</evidence>
<organism evidence="2 3">
    <name type="scientific">Argiope bruennichi</name>
    <name type="common">Wasp spider</name>
    <name type="synonym">Aranea bruennichi</name>
    <dbReference type="NCBI Taxonomy" id="94029"/>
    <lineage>
        <taxon>Eukaryota</taxon>
        <taxon>Metazoa</taxon>
        <taxon>Ecdysozoa</taxon>
        <taxon>Arthropoda</taxon>
        <taxon>Chelicerata</taxon>
        <taxon>Arachnida</taxon>
        <taxon>Araneae</taxon>
        <taxon>Araneomorphae</taxon>
        <taxon>Entelegynae</taxon>
        <taxon>Araneoidea</taxon>
        <taxon>Araneidae</taxon>
        <taxon>Argiope</taxon>
    </lineage>
</organism>
<keyword evidence="3" id="KW-1185">Reference proteome</keyword>
<dbReference type="InterPro" id="IPR036397">
    <property type="entry name" value="RNaseH_sf"/>
</dbReference>
<dbReference type="Proteomes" id="UP000807504">
    <property type="component" value="Unassembled WGS sequence"/>
</dbReference>
<evidence type="ECO:0000313" key="3">
    <source>
        <dbReference type="Proteomes" id="UP000807504"/>
    </source>
</evidence>
<sequence>MSIAYIAQDLVISVGNAHSIVRHQMDYRILCSRWVPYSLSSEHKGARFAASLEFLQCYSSKGNDLLIRIIMSDEAWLHHFTQETKQASMEWRHTSSPVRTKSKLFPSAGKVIATVFFDCKGDVYTAFMRKGMAINAESYCETFRFAQSGEKQEMWKVKQRHCPFALQCKTAQGKHNRVCFAVLDGRDALSPVGSLLPIPLPSTKAANPPPPLPNKTENHADVIIRLRNQNQKTDAI</sequence>
<protein>
    <submittedName>
        <fullName evidence="2">Histone-lysine N-methyltransferase SETMAR like protein</fullName>
    </submittedName>
</protein>
<dbReference type="Gene3D" id="3.30.420.10">
    <property type="entry name" value="Ribonuclease H-like superfamily/Ribonuclease H"/>
    <property type="match status" value="1"/>
</dbReference>
<name>A0A8T0FWM9_ARGBR</name>
<evidence type="ECO:0000313" key="2">
    <source>
        <dbReference type="EMBL" id="KAF8795116.1"/>
    </source>
</evidence>
<dbReference type="GO" id="GO:0003676">
    <property type="term" value="F:nucleic acid binding"/>
    <property type="evidence" value="ECO:0007669"/>
    <property type="project" value="InterPro"/>
</dbReference>
<dbReference type="EMBL" id="JABXBU010000002">
    <property type="protein sequence ID" value="KAF8795116.1"/>
    <property type="molecule type" value="Genomic_DNA"/>
</dbReference>
<dbReference type="AlphaFoldDB" id="A0A8T0FWM9"/>
<reference evidence="2" key="2">
    <citation type="submission" date="2020-06" db="EMBL/GenBank/DDBJ databases">
        <authorList>
            <person name="Sheffer M."/>
        </authorList>
    </citation>
    <scope>NUCLEOTIDE SEQUENCE</scope>
</reference>
<dbReference type="PANTHER" id="PTHR46060:SF1">
    <property type="entry name" value="MARINER MOS1 TRANSPOSASE-LIKE PROTEIN"/>
    <property type="match status" value="1"/>
</dbReference>
<accession>A0A8T0FWM9</accession>
<feature type="region of interest" description="Disordered" evidence="1">
    <location>
        <begin position="201"/>
        <end position="220"/>
    </location>
</feature>
<dbReference type="InterPro" id="IPR001888">
    <property type="entry name" value="Transposase_1"/>
</dbReference>